<dbReference type="InterPro" id="IPR023214">
    <property type="entry name" value="HAD_sf"/>
</dbReference>
<dbReference type="SUPFAM" id="SSF56784">
    <property type="entry name" value="HAD-like"/>
    <property type="match status" value="1"/>
</dbReference>
<name>A0AB37UNX6_9CYAN</name>
<organism evidence="1 2">
    <name type="scientific">Chroococcidiopsis cubana SAG 39.79</name>
    <dbReference type="NCBI Taxonomy" id="388085"/>
    <lineage>
        <taxon>Bacteria</taxon>
        <taxon>Bacillati</taxon>
        <taxon>Cyanobacteriota</taxon>
        <taxon>Cyanophyceae</taxon>
        <taxon>Chroococcidiopsidales</taxon>
        <taxon>Chroococcidiopsidaceae</taxon>
        <taxon>Chroococcidiopsis</taxon>
    </lineage>
</organism>
<dbReference type="NCBIfam" id="TIGR01549">
    <property type="entry name" value="HAD-SF-IA-v1"/>
    <property type="match status" value="1"/>
</dbReference>
<evidence type="ECO:0000313" key="1">
    <source>
        <dbReference type="EMBL" id="RUT13129.1"/>
    </source>
</evidence>
<dbReference type="SFLD" id="SFLDG01135">
    <property type="entry name" value="C1.5.6:_HAD__Beta-PGM__Phospha"/>
    <property type="match status" value="1"/>
</dbReference>
<dbReference type="Gene3D" id="3.40.50.1000">
    <property type="entry name" value="HAD superfamily/HAD-like"/>
    <property type="match status" value="1"/>
</dbReference>
<dbReference type="PANTHER" id="PTHR43481">
    <property type="entry name" value="FRUCTOSE-1-PHOSPHATE PHOSPHATASE"/>
    <property type="match status" value="1"/>
</dbReference>
<dbReference type="InterPro" id="IPR041492">
    <property type="entry name" value="HAD_2"/>
</dbReference>
<dbReference type="PRINTS" id="PR00413">
    <property type="entry name" value="HADHALOGNASE"/>
</dbReference>
<proteinExistence type="predicted"/>
<dbReference type="InterPro" id="IPR036412">
    <property type="entry name" value="HAD-like_sf"/>
</dbReference>
<dbReference type="PANTHER" id="PTHR43481:SF4">
    <property type="entry name" value="GLYCEROL-1-PHOSPHATE PHOSPHOHYDROLASE 1-RELATED"/>
    <property type="match status" value="1"/>
</dbReference>
<dbReference type="InterPro" id="IPR051806">
    <property type="entry name" value="HAD-like_SPP"/>
</dbReference>
<dbReference type="RefSeq" id="WP_015155582.1">
    <property type="nucleotide sequence ID" value="NZ_JAVKZF010000001.1"/>
</dbReference>
<dbReference type="InterPro" id="IPR023198">
    <property type="entry name" value="PGP-like_dom2"/>
</dbReference>
<evidence type="ECO:0000313" key="2">
    <source>
        <dbReference type="Proteomes" id="UP000282574"/>
    </source>
</evidence>
<dbReference type="GO" id="GO:0050308">
    <property type="term" value="F:sugar-phosphatase activity"/>
    <property type="evidence" value="ECO:0007669"/>
    <property type="project" value="TreeGrafter"/>
</dbReference>
<accession>A0AB37UNX6</accession>
<reference evidence="1 2" key="1">
    <citation type="journal article" date="2019" name="Genome Biol. Evol.">
        <title>Day and night: Metabolic profiles and evolutionary relationships of six axenic non-marine cyanobacteria.</title>
        <authorList>
            <person name="Will S.E."/>
            <person name="Henke P."/>
            <person name="Boedeker C."/>
            <person name="Huang S."/>
            <person name="Brinkmann H."/>
            <person name="Rohde M."/>
            <person name="Jarek M."/>
            <person name="Friedl T."/>
            <person name="Seufert S."/>
            <person name="Schumacher M."/>
            <person name="Overmann J."/>
            <person name="Neumann-Schaal M."/>
            <person name="Petersen J."/>
        </authorList>
    </citation>
    <scope>NUCLEOTIDE SEQUENCE [LARGE SCALE GENOMIC DNA]</scope>
    <source>
        <strain evidence="1 2">SAG 39.79</strain>
    </source>
</reference>
<dbReference type="EMBL" id="RSCK01000009">
    <property type="protein sequence ID" value="RUT13129.1"/>
    <property type="molecule type" value="Genomic_DNA"/>
</dbReference>
<dbReference type="Pfam" id="PF13419">
    <property type="entry name" value="HAD_2"/>
    <property type="match status" value="1"/>
</dbReference>
<dbReference type="AlphaFoldDB" id="A0AB37UNX6"/>
<gene>
    <name evidence="1" type="ORF">DSM107010_16850</name>
</gene>
<dbReference type="CDD" id="cd07527">
    <property type="entry name" value="HAD_ScGPP-like"/>
    <property type="match status" value="1"/>
</dbReference>
<dbReference type="NCBIfam" id="TIGR01509">
    <property type="entry name" value="HAD-SF-IA-v3"/>
    <property type="match status" value="1"/>
</dbReference>
<dbReference type="SFLD" id="SFLDS00003">
    <property type="entry name" value="Haloacid_Dehalogenase"/>
    <property type="match status" value="1"/>
</dbReference>
<dbReference type="InterPro" id="IPR006439">
    <property type="entry name" value="HAD-SF_hydro_IA"/>
</dbReference>
<dbReference type="Proteomes" id="UP000282574">
    <property type="component" value="Unassembled WGS sequence"/>
</dbReference>
<sequence length="222" mass="23712">MKSFDCEAVLFDLDGVLVNSNVAVEGHWRRWAQQHGLDAEAILKISHGRPATETIREVAPHLIAEEEGRAFLQREAEDLAGVVEVEGVANLLNSLPDRQWAIVTSGTQAIATNRLRHVGLSVPKVMITADDISRGKPDPEGYLKAASRLGVPPERCLVVEDAVAGVKAARAAGMSVVAVATTYQPADLIEADAIVPALVGMAIEQQVMDGDRVGLRVLLAEA</sequence>
<comment type="caution">
    <text evidence="1">The sequence shown here is derived from an EMBL/GenBank/DDBJ whole genome shotgun (WGS) entry which is preliminary data.</text>
</comment>
<dbReference type="Gene3D" id="1.10.150.240">
    <property type="entry name" value="Putative phosphatase, domain 2"/>
    <property type="match status" value="1"/>
</dbReference>
<dbReference type="SFLD" id="SFLDG01129">
    <property type="entry name" value="C1.5:_HAD__Beta-PGM__Phosphata"/>
    <property type="match status" value="1"/>
</dbReference>
<protein>
    <submittedName>
        <fullName evidence="1">Haloacid dehalogenase</fullName>
    </submittedName>
</protein>
<keyword evidence="2" id="KW-1185">Reference proteome</keyword>